<sequence length="534" mass="62062">MAKAKHSFKEKWGSFKNFAKGEPLCAFMGDSYIEKTNIMNRREWRGFVDTAYDFAWWLGTWGKMSGLILRDPVRMIRAFWRYRWLSGYLCTPAMVDRWTSGDRGIPLRADHHAINAMVSDSIDTIWKLIRADRHFGETKWTERTIGFDYTLPKHIMFGFPGYEAINIQQHPAFMIPIMNKHYGCYYIDQAVSTGIPQDMCTLPLVEVGVAVEDEYPDIGNCYLATNNPCDANMMDNAAMYRRLSGDGKKAVHAFVTPLMYDDPTTKELGVHEIYSAIEFLEGQFGQKFDWDAFADGIRRFNELNIHETNKWDVYAKCDNIAMNSMAQAFWRIYMYQQGANKHFEREAKVIWKYFEKCLKKDIRPFKYRHRALAWSCGSTYYDSATCWLYQCWGILTVINMDSLTGHNIVDTEDRDEMMSDIADLYARSPMRTHTVGGNRHILMMFETAAKFNCDMIVMYDDIGCKGMAGCQGLLEEEFRKHPEFHIMWMPHALMDCRTVPTAEARKVVNDYMTTVLHEEPVDPSLVDFDDSEGW</sequence>
<dbReference type="InterPro" id="IPR010327">
    <property type="entry name" value="FldB/FldC_alpha/beta"/>
</dbReference>
<accession>A0A9D1J089</accession>
<dbReference type="Proteomes" id="UP000824238">
    <property type="component" value="Unassembled WGS sequence"/>
</dbReference>
<comment type="caution">
    <text evidence="1">The sequence shown here is derived from an EMBL/GenBank/DDBJ whole genome shotgun (WGS) entry which is preliminary data.</text>
</comment>
<reference evidence="1" key="1">
    <citation type="submission" date="2020-10" db="EMBL/GenBank/DDBJ databases">
        <authorList>
            <person name="Gilroy R."/>
        </authorList>
    </citation>
    <scope>NUCLEOTIDE SEQUENCE</scope>
    <source>
        <strain evidence="1">ChiGjej3B3-7149</strain>
    </source>
</reference>
<dbReference type="Pfam" id="PF06050">
    <property type="entry name" value="HGD-D"/>
    <property type="match status" value="1"/>
</dbReference>
<dbReference type="EMBL" id="DVHH01000214">
    <property type="protein sequence ID" value="HIR55704.1"/>
    <property type="molecule type" value="Genomic_DNA"/>
</dbReference>
<protein>
    <submittedName>
        <fullName evidence="1">2-hydroxyacyl-CoA dehydratase</fullName>
    </submittedName>
</protein>
<gene>
    <name evidence="1" type="ORF">IAD36_08950</name>
</gene>
<reference evidence="1" key="2">
    <citation type="journal article" date="2021" name="PeerJ">
        <title>Extensive microbial diversity within the chicken gut microbiome revealed by metagenomics and culture.</title>
        <authorList>
            <person name="Gilroy R."/>
            <person name="Ravi A."/>
            <person name="Getino M."/>
            <person name="Pursley I."/>
            <person name="Horton D.L."/>
            <person name="Alikhan N.F."/>
            <person name="Baker D."/>
            <person name="Gharbi K."/>
            <person name="Hall N."/>
            <person name="Watson M."/>
            <person name="Adriaenssens E.M."/>
            <person name="Foster-Nyarko E."/>
            <person name="Jarju S."/>
            <person name="Secka A."/>
            <person name="Antonio M."/>
            <person name="Oren A."/>
            <person name="Chaudhuri R.R."/>
            <person name="La Ragione R."/>
            <person name="Hildebrand F."/>
            <person name="Pallen M.J."/>
        </authorList>
    </citation>
    <scope>NUCLEOTIDE SEQUENCE</scope>
    <source>
        <strain evidence="1">ChiGjej3B3-7149</strain>
    </source>
</reference>
<dbReference type="AlphaFoldDB" id="A0A9D1J089"/>
<evidence type="ECO:0000313" key="2">
    <source>
        <dbReference type="Proteomes" id="UP000824238"/>
    </source>
</evidence>
<proteinExistence type="predicted"/>
<organism evidence="1 2">
    <name type="scientific">Candidatus Scatomorpha intestinigallinarum</name>
    <dbReference type="NCBI Taxonomy" id="2840923"/>
    <lineage>
        <taxon>Bacteria</taxon>
        <taxon>Bacillati</taxon>
        <taxon>Bacillota</taxon>
        <taxon>Clostridia</taxon>
        <taxon>Eubacteriales</taxon>
        <taxon>Candidatus Scatomorpha</taxon>
    </lineage>
</organism>
<name>A0A9D1J089_9FIRM</name>
<evidence type="ECO:0000313" key="1">
    <source>
        <dbReference type="EMBL" id="HIR55704.1"/>
    </source>
</evidence>